<keyword evidence="1" id="KW-0472">Membrane</keyword>
<name>A0A0P0XSP8_ORYSJ</name>
<reference evidence="2 3" key="2">
    <citation type="journal article" date="2013" name="Plant Cell Physiol.">
        <title>Rice Annotation Project Database (RAP-DB): an integrative and interactive database for rice genomics.</title>
        <authorList>
            <person name="Sakai H."/>
            <person name="Lee S.S."/>
            <person name="Tanaka T."/>
            <person name="Numa H."/>
            <person name="Kim J."/>
            <person name="Kawahara Y."/>
            <person name="Wakimoto H."/>
            <person name="Yang C.C."/>
            <person name="Iwamoto M."/>
            <person name="Abe T."/>
            <person name="Yamada Y."/>
            <person name="Muto A."/>
            <person name="Inokuchi H."/>
            <person name="Ikemura T."/>
            <person name="Matsumoto T."/>
            <person name="Sasaki T."/>
            <person name="Itoh T."/>
        </authorList>
    </citation>
    <scope>NUCLEOTIDE SEQUENCE [LARGE SCALE GENOMIC DNA]</scope>
    <source>
        <strain evidence="3">cv. Nipponbare</strain>
    </source>
</reference>
<protein>
    <submittedName>
        <fullName evidence="2">Os10g0188100 protein</fullName>
    </submittedName>
</protein>
<keyword evidence="1" id="KW-0812">Transmembrane</keyword>
<feature type="transmembrane region" description="Helical" evidence="1">
    <location>
        <begin position="85"/>
        <end position="102"/>
    </location>
</feature>
<gene>
    <name evidence="2" type="ordered locus">Os10g0188100</name>
    <name evidence="2" type="ORF">OSNPB_100188100</name>
</gene>
<dbReference type="AlphaFoldDB" id="A0A0P0XSP8"/>
<sequence>ITAPLNQHHQDMLVAHLLHPNRSKRGNQVVVMIQKHLAVQLPKKQRIQNHQWPKMRHHLPQNLHRRPLLHQKLVQMYLLSQRMKSGLFFLLLLLSLHKIWYLDLSLDYEVQRTRMLLLKF</sequence>
<feature type="non-terminal residue" evidence="2">
    <location>
        <position position="120"/>
    </location>
</feature>
<evidence type="ECO:0000256" key="1">
    <source>
        <dbReference type="SAM" id="Phobius"/>
    </source>
</evidence>
<accession>A0A0P0XSP8</accession>
<reference evidence="3" key="1">
    <citation type="journal article" date="2005" name="Nature">
        <title>The map-based sequence of the rice genome.</title>
        <authorList>
            <consortium name="International rice genome sequencing project (IRGSP)"/>
            <person name="Matsumoto T."/>
            <person name="Wu J."/>
            <person name="Kanamori H."/>
            <person name="Katayose Y."/>
            <person name="Fujisawa M."/>
            <person name="Namiki N."/>
            <person name="Mizuno H."/>
            <person name="Yamamoto K."/>
            <person name="Antonio B.A."/>
            <person name="Baba T."/>
            <person name="Sakata K."/>
            <person name="Nagamura Y."/>
            <person name="Aoki H."/>
            <person name="Arikawa K."/>
            <person name="Arita K."/>
            <person name="Bito T."/>
            <person name="Chiden Y."/>
            <person name="Fujitsuka N."/>
            <person name="Fukunaka R."/>
            <person name="Hamada M."/>
            <person name="Harada C."/>
            <person name="Hayashi A."/>
            <person name="Hijishita S."/>
            <person name="Honda M."/>
            <person name="Hosokawa S."/>
            <person name="Ichikawa Y."/>
            <person name="Idonuma A."/>
            <person name="Iijima M."/>
            <person name="Ikeda M."/>
            <person name="Ikeno M."/>
            <person name="Ito K."/>
            <person name="Ito S."/>
            <person name="Ito T."/>
            <person name="Ito Y."/>
            <person name="Ito Y."/>
            <person name="Iwabuchi A."/>
            <person name="Kamiya K."/>
            <person name="Karasawa W."/>
            <person name="Kurita K."/>
            <person name="Katagiri S."/>
            <person name="Kikuta A."/>
            <person name="Kobayashi H."/>
            <person name="Kobayashi N."/>
            <person name="Machita K."/>
            <person name="Maehara T."/>
            <person name="Masukawa M."/>
            <person name="Mizubayashi T."/>
            <person name="Mukai Y."/>
            <person name="Nagasaki H."/>
            <person name="Nagata Y."/>
            <person name="Naito S."/>
            <person name="Nakashima M."/>
            <person name="Nakama Y."/>
            <person name="Nakamichi Y."/>
            <person name="Nakamura M."/>
            <person name="Meguro A."/>
            <person name="Negishi M."/>
            <person name="Ohta I."/>
            <person name="Ohta T."/>
            <person name="Okamoto M."/>
            <person name="Ono N."/>
            <person name="Saji S."/>
            <person name="Sakaguchi M."/>
            <person name="Sakai K."/>
            <person name="Shibata M."/>
            <person name="Shimokawa T."/>
            <person name="Song J."/>
            <person name="Takazaki Y."/>
            <person name="Terasawa K."/>
            <person name="Tsugane M."/>
            <person name="Tsuji K."/>
            <person name="Ueda S."/>
            <person name="Waki K."/>
            <person name="Yamagata H."/>
            <person name="Yamamoto M."/>
            <person name="Yamamoto S."/>
            <person name="Yamane H."/>
            <person name="Yoshiki S."/>
            <person name="Yoshihara R."/>
            <person name="Yukawa K."/>
            <person name="Zhong H."/>
            <person name="Yano M."/>
            <person name="Yuan Q."/>
            <person name="Ouyang S."/>
            <person name="Liu J."/>
            <person name="Jones K.M."/>
            <person name="Gansberger K."/>
            <person name="Moffat K."/>
            <person name="Hill J."/>
            <person name="Bera J."/>
            <person name="Fadrosh D."/>
            <person name="Jin S."/>
            <person name="Johri S."/>
            <person name="Kim M."/>
            <person name="Overton L."/>
            <person name="Reardon M."/>
            <person name="Tsitrin T."/>
            <person name="Vuong H."/>
            <person name="Weaver B."/>
            <person name="Ciecko A."/>
            <person name="Tallon L."/>
            <person name="Jackson J."/>
            <person name="Pai G."/>
            <person name="Aken S.V."/>
            <person name="Utterback T."/>
            <person name="Reidmuller S."/>
            <person name="Feldblyum T."/>
            <person name="Hsiao J."/>
            <person name="Zismann V."/>
            <person name="Iobst S."/>
            <person name="de Vazeille A.R."/>
            <person name="Buell C.R."/>
            <person name="Ying K."/>
            <person name="Li Y."/>
            <person name="Lu T."/>
            <person name="Huang Y."/>
            <person name="Zhao Q."/>
            <person name="Feng Q."/>
            <person name="Zhang L."/>
            <person name="Zhu J."/>
            <person name="Weng Q."/>
            <person name="Mu J."/>
            <person name="Lu Y."/>
            <person name="Fan D."/>
            <person name="Liu Y."/>
            <person name="Guan J."/>
            <person name="Zhang Y."/>
            <person name="Yu S."/>
            <person name="Liu X."/>
            <person name="Zhang Y."/>
            <person name="Hong G."/>
            <person name="Han B."/>
            <person name="Choisne N."/>
            <person name="Demange N."/>
            <person name="Orjeda G."/>
            <person name="Samain S."/>
            <person name="Cattolico L."/>
            <person name="Pelletier E."/>
            <person name="Couloux A."/>
            <person name="Segurens B."/>
            <person name="Wincker P."/>
            <person name="D'Hont A."/>
            <person name="Scarpelli C."/>
            <person name="Weissenbach J."/>
            <person name="Salanoubat M."/>
            <person name="Quetier F."/>
            <person name="Yu Y."/>
            <person name="Kim H.R."/>
            <person name="Rambo T."/>
            <person name="Currie J."/>
            <person name="Collura K."/>
            <person name="Luo M."/>
            <person name="Yang T."/>
            <person name="Ammiraju J.S.S."/>
            <person name="Engler F."/>
            <person name="Soderlund C."/>
            <person name="Wing R.A."/>
            <person name="Palmer L.E."/>
            <person name="de la Bastide M."/>
            <person name="Spiegel L."/>
            <person name="Nascimento L."/>
            <person name="Zutavern T."/>
            <person name="O'Shaughnessy A."/>
            <person name="Dike S."/>
            <person name="Dedhia N."/>
            <person name="Preston R."/>
            <person name="Balija V."/>
            <person name="McCombie W.R."/>
            <person name="Chow T."/>
            <person name="Chen H."/>
            <person name="Chung M."/>
            <person name="Chen C."/>
            <person name="Shaw J."/>
            <person name="Wu H."/>
            <person name="Hsiao K."/>
            <person name="Chao Y."/>
            <person name="Chu M."/>
            <person name="Cheng C."/>
            <person name="Hour A."/>
            <person name="Lee P."/>
            <person name="Lin S."/>
            <person name="Lin Y."/>
            <person name="Liou J."/>
            <person name="Liu S."/>
            <person name="Hsing Y."/>
            <person name="Raghuvanshi S."/>
            <person name="Mohanty A."/>
            <person name="Bharti A.K."/>
            <person name="Gaur A."/>
            <person name="Gupta V."/>
            <person name="Kumar D."/>
            <person name="Ravi V."/>
            <person name="Vij S."/>
            <person name="Kapur A."/>
            <person name="Khurana P."/>
            <person name="Khurana P."/>
            <person name="Khurana J.P."/>
            <person name="Tyagi A.K."/>
            <person name="Gaikwad K."/>
            <person name="Singh A."/>
            <person name="Dalal V."/>
            <person name="Srivastava S."/>
            <person name="Dixit A."/>
            <person name="Pal A.K."/>
            <person name="Ghazi I.A."/>
            <person name="Yadav M."/>
            <person name="Pandit A."/>
            <person name="Bhargava A."/>
            <person name="Sureshbabu K."/>
            <person name="Batra K."/>
            <person name="Sharma T.R."/>
            <person name="Mohapatra T."/>
            <person name="Singh N.K."/>
            <person name="Messing J."/>
            <person name="Nelson A.B."/>
            <person name="Fuks G."/>
            <person name="Kavchok S."/>
            <person name="Keizer G."/>
            <person name="Linton E."/>
            <person name="Llaca V."/>
            <person name="Song R."/>
            <person name="Tanyolac B."/>
            <person name="Young S."/>
            <person name="Ho-Il K."/>
            <person name="Hahn J.H."/>
            <person name="Sangsakoo G."/>
            <person name="Vanavichit A."/>
            <person name="de Mattos Luiz.A.T."/>
            <person name="Zimmer P.D."/>
            <person name="Malone G."/>
            <person name="Dellagostin O."/>
            <person name="de Oliveira A.C."/>
            <person name="Bevan M."/>
            <person name="Bancroft I."/>
            <person name="Minx P."/>
            <person name="Cordum H."/>
            <person name="Wilson R."/>
            <person name="Cheng Z."/>
            <person name="Jin W."/>
            <person name="Jiang J."/>
            <person name="Leong S.A."/>
            <person name="Iwama H."/>
            <person name="Gojobori T."/>
            <person name="Itoh T."/>
            <person name="Niimura Y."/>
            <person name="Fujii Y."/>
            <person name="Habara T."/>
            <person name="Sakai H."/>
            <person name="Sato Y."/>
            <person name="Wilson G."/>
            <person name="Kumar K."/>
            <person name="McCouch S."/>
            <person name="Juretic N."/>
            <person name="Hoen D."/>
            <person name="Wright S."/>
            <person name="Bruskiewich R."/>
            <person name="Bureau T."/>
            <person name="Miyao A."/>
            <person name="Hirochika H."/>
            <person name="Nishikawa T."/>
            <person name="Kadowaki K."/>
            <person name="Sugiura M."/>
            <person name="Burr B."/>
            <person name="Sasaki T."/>
        </authorList>
    </citation>
    <scope>NUCLEOTIDE SEQUENCE [LARGE SCALE GENOMIC DNA]</scope>
    <source>
        <strain evidence="3">cv. Nipponbare</strain>
    </source>
</reference>
<keyword evidence="3" id="KW-1185">Reference proteome</keyword>
<organism evidence="2 3">
    <name type="scientific">Oryza sativa subsp. japonica</name>
    <name type="common">Rice</name>
    <dbReference type="NCBI Taxonomy" id="39947"/>
    <lineage>
        <taxon>Eukaryota</taxon>
        <taxon>Viridiplantae</taxon>
        <taxon>Streptophyta</taxon>
        <taxon>Embryophyta</taxon>
        <taxon>Tracheophyta</taxon>
        <taxon>Spermatophyta</taxon>
        <taxon>Magnoliopsida</taxon>
        <taxon>Liliopsida</taxon>
        <taxon>Poales</taxon>
        <taxon>Poaceae</taxon>
        <taxon>BOP clade</taxon>
        <taxon>Oryzoideae</taxon>
        <taxon>Oryzeae</taxon>
        <taxon>Oryzinae</taxon>
        <taxon>Oryza</taxon>
        <taxon>Oryza sativa</taxon>
    </lineage>
</organism>
<reference evidence="2 3" key="3">
    <citation type="journal article" date="2013" name="Rice">
        <title>Improvement of the Oryza sativa Nipponbare reference genome using next generation sequence and optical map data.</title>
        <authorList>
            <person name="Kawahara Y."/>
            <person name="de la Bastide M."/>
            <person name="Hamilton J.P."/>
            <person name="Kanamori H."/>
            <person name="McCombie W.R."/>
            <person name="Ouyang S."/>
            <person name="Schwartz D.C."/>
            <person name="Tanaka T."/>
            <person name="Wu J."/>
            <person name="Zhou S."/>
            <person name="Childs K.L."/>
            <person name="Davidson R.M."/>
            <person name="Lin H."/>
            <person name="Quesada-Ocampo L."/>
            <person name="Vaillancourt B."/>
            <person name="Sakai H."/>
            <person name="Lee S.S."/>
            <person name="Kim J."/>
            <person name="Numa H."/>
            <person name="Itoh T."/>
            <person name="Buell C.R."/>
            <person name="Matsumoto T."/>
        </authorList>
    </citation>
    <scope>NUCLEOTIDE SEQUENCE [LARGE SCALE GENOMIC DNA]</scope>
    <source>
        <strain evidence="3">cv. Nipponbare</strain>
    </source>
</reference>
<dbReference type="Proteomes" id="UP000059680">
    <property type="component" value="Chromosome 10"/>
</dbReference>
<evidence type="ECO:0000313" key="3">
    <source>
        <dbReference type="Proteomes" id="UP000059680"/>
    </source>
</evidence>
<dbReference type="ExpressionAtlas" id="A0A0P0XSP8">
    <property type="expression patterns" value="baseline and differential"/>
</dbReference>
<dbReference type="EMBL" id="AP014966">
    <property type="protein sequence ID" value="BAT10169.1"/>
    <property type="molecule type" value="Genomic_DNA"/>
</dbReference>
<keyword evidence="1" id="KW-1133">Transmembrane helix</keyword>
<proteinExistence type="predicted"/>
<evidence type="ECO:0000313" key="2">
    <source>
        <dbReference type="EMBL" id="BAT10169.1"/>
    </source>
</evidence>
<dbReference type="Gramene" id="Os10t0188100-01">
    <property type="protein sequence ID" value="Os10t0188100-01"/>
    <property type="gene ID" value="Os10g0188100"/>
</dbReference>